<keyword evidence="3" id="KW-1133">Transmembrane helix</keyword>
<dbReference type="STRING" id="551987.SAMN05192549_103337"/>
<evidence type="ECO:0000256" key="1">
    <source>
        <dbReference type="ARBA" id="ARBA00004196"/>
    </source>
</evidence>
<protein>
    <submittedName>
        <fullName evidence="5">HlyD family secretion protein</fullName>
    </submittedName>
</protein>
<dbReference type="Gene3D" id="2.40.420.20">
    <property type="match status" value="1"/>
</dbReference>
<evidence type="ECO:0000313" key="5">
    <source>
        <dbReference type="EMBL" id="SHM94926.1"/>
    </source>
</evidence>
<evidence type="ECO:0000256" key="3">
    <source>
        <dbReference type="SAM" id="Phobius"/>
    </source>
</evidence>
<dbReference type="Gene3D" id="2.40.30.170">
    <property type="match status" value="1"/>
</dbReference>
<dbReference type="EMBL" id="FRCX01000003">
    <property type="protein sequence ID" value="SHM94926.1"/>
    <property type="molecule type" value="Genomic_DNA"/>
</dbReference>
<gene>
    <name evidence="5" type="ORF">SAMN05192549_103337</name>
</gene>
<comment type="subcellular location">
    <subcellularLocation>
        <location evidence="1">Cell envelope</location>
    </subcellularLocation>
</comment>
<feature type="domain" description="Multidrug resistance protein MdtA-like C-terminal permuted SH3" evidence="4">
    <location>
        <begin position="374"/>
        <end position="409"/>
    </location>
</feature>
<dbReference type="InterPro" id="IPR058627">
    <property type="entry name" value="MdtA-like_C"/>
</dbReference>
<accession>A0A1M7MV80</accession>
<dbReference type="Pfam" id="PF25967">
    <property type="entry name" value="RND-MFP_C"/>
    <property type="match status" value="1"/>
</dbReference>
<keyword evidence="3" id="KW-0472">Membrane</keyword>
<evidence type="ECO:0000259" key="4">
    <source>
        <dbReference type="Pfam" id="PF25967"/>
    </source>
</evidence>
<feature type="transmembrane region" description="Helical" evidence="3">
    <location>
        <begin position="21"/>
        <end position="38"/>
    </location>
</feature>
<dbReference type="Gene3D" id="1.10.287.470">
    <property type="entry name" value="Helix hairpin bin"/>
    <property type="match status" value="1"/>
</dbReference>
<dbReference type="PANTHER" id="PTHR32347:SF14">
    <property type="entry name" value="EFFLUX SYSTEM COMPONENT YKNX-RELATED"/>
    <property type="match status" value="1"/>
</dbReference>
<keyword evidence="2" id="KW-0175">Coiled coil</keyword>
<organism evidence="5 6">
    <name type="scientific">Duganella sacchari</name>
    <dbReference type="NCBI Taxonomy" id="551987"/>
    <lineage>
        <taxon>Bacteria</taxon>
        <taxon>Pseudomonadati</taxon>
        <taxon>Pseudomonadota</taxon>
        <taxon>Betaproteobacteria</taxon>
        <taxon>Burkholderiales</taxon>
        <taxon>Oxalobacteraceae</taxon>
        <taxon>Telluria group</taxon>
        <taxon>Duganella</taxon>
    </lineage>
</organism>
<evidence type="ECO:0000256" key="2">
    <source>
        <dbReference type="ARBA" id="ARBA00023054"/>
    </source>
</evidence>
<keyword evidence="3" id="KW-0812">Transmembrane</keyword>
<dbReference type="Gene3D" id="2.40.50.100">
    <property type="match status" value="1"/>
</dbReference>
<dbReference type="GO" id="GO:0030313">
    <property type="term" value="C:cell envelope"/>
    <property type="evidence" value="ECO:0007669"/>
    <property type="project" value="UniProtKB-SubCell"/>
</dbReference>
<proteinExistence type="predicted"/>
<reference evidence="6" key="1">
    <citation type="submission" date="2016-11" db="EMBL/GenBank/DDBJ databases">
        <authorList>
            <person name="Varghese N."/>
            <person name="Submissions S."/>
        </authorList>
    </citation>
    <scope>NUCLEOTIDE SEQUENCE [LARGE SCALE GENOMIC DNA]</scope>
    <source>
        <strain evidence="6">Sac-22</strain>
    </source>
</reference>
<dbReference type="OrthoDB" id="5752864at2"/>
<sequence length="421" mass="44512">MIPDTSTQDTRLPVAAPRTRKWLALGLAVMVLAGWLAMQLKEAVVGGASVSLDRLTLAPVESGELTRDVAAEGRVVAAAAPTLYAGSDGTVTLSVQPGDAVKAGQMVAQITSPELQASLAQSRSAADALKSEWLRAQADARQARAAAEAGVQTAALALTSAENDLTRQTRAFDAGAAAGIAVDQARDALARARIAHQQAIQALTLKDDATRFELAARRQAHERAELQVADLQRLQTGLTVRAPVDGQVGQVFVADRSSVAKDAKLLAVIDLTRLEVQIQVAESQARELAPGMLGELSGNGQRWRGRISSVSPEVVNGEVAARLRFDGAQPAALRQNQRLSARVVLDQRERVLRVARGPFVEESGGHWAYVVVNQVAVRRPVRLGAQSLTQVEVLSGLKAGDQVVIAGADVFKGASQVQLIQ</sequence>
<dbReference type="InterPro" id="IPR050465">
    <property type="entry name" value="UPF0194_transport"/>
</dbReference>
<dbReference type="Proteomes" id="UP000184339">
    <property type="component" value="Unassembled WGS sequence"/>
</dbReference>
<dbReference type="AlphaFoldDB" id="A0A1M7MV80"/>
<keyword evidence="6" id="KW-1185">Reference proteome</keyword>
<evidence type="ECO:0000313" key="6">
    <source>
        <dbReference type="Proteomes" id="UP000184339"/>
    </source>
</evidence>
<name>A0A1M7MV80_9BURK</name>
<dbReference type="PANTHER" id="PTHR32347">
    <property type="entry name" value="EFFLUX SYSTEM COMPONENT YKNX-RELATED"/>
    <property type="match status" value="1"/>
</dbReference>